<name>A0A6C0ET57_9ZZZZ</name>
<dbReference type="AlphaFoldDB" id="A0A6C0ET57"/>
<dbReference type="EMBL" id="MN738933">
    <property type="protein sequence ID" value="QHT32227.1"/>
    <property type="molecule type" value="Genomic_DNA"/>
</dbReference>
<protein>
    <submittedName>
        <fullName evidence="1">Uncharacterized protein</fullName>
    </submittedName>
</protein>
<evidence type="ECO:0000313" key="1">
    <source>
        <dbReference type="EMBL" id="QHT32227.1"/>
    </source>
</evidence>
<reference evidence="1" key="1">
    <citation type="journal article" date="2020" name="Nature">
        <title>Giant virus diversity and host interactions through global metagenomics.</title>
        <authorList>
            <person name="Schulz F."/>
            <person name="Roux S."/>
            <person name="Paez-Espino D."/>
            <person name="Jungbluth S."/>
            <person name="Walsh D.A."/>
            <person name="Denef V.J."/>
            <person name="McMahon K.D."/>
            <person name="Konstantinidis K.T."/>
            <person name="Eloe-Fadrosh E.A."/>
            <person name="Kyrpides N.C."/>
            <person name="Woyke T."/>
        </authorList>
    </citation>
    <scope>NUCLEOTIDE SEQUENCE</scope>
    <source>
        <strain evidence="1">GVMAG-M-3300009159-65</strain>
    </source>
</reference>
<sequence length="101" mass="11215">MYKRINGKNKIFIDSIMSYVNKNMQSKINHADACGGGGMKKAGLVYGSDWPRIPRNILLANTPTNVVFSVYGQMTCNCGTPATTNKNPSQHAYRHTRTSFN</sequence>
<accession>A0A6C0ET57</accession>
<organism evidence="1">
    <name type="scientific">viral metagenome</name>
    <dbReference type="NCBI Taxonomy" id="1070528"/>
    <lineage>
        <taxon>unclassified sequences</taxon>
        <taxon>metagenomes</taxon>
        <taxon>organismal metagenomes</taxon>
    </lineage>
</organism>
<proteinExistence type="predicted"/>